<gene>
    <name evidence="2" type="ORF">QBC46DRAFT_413160</name>
</gene>
<keyword evidence="1" id="KW-0732">Signal</keyword>
<organism evidence="2 3">
    <name type="scientific">Diplogelasinospora grovesii</name>
    <dbReference type="NCBI Taxonomy" id="303347"/>
    <lineage>
        <taxon>Eukaryota</taxon>
        <taxon>Fungi</taxon>
        <taxon>Dikarya</taxon>
        <taxon>Ascomycota</taxon>
        <taxon>Pezizomycotina</taxon>
        <taxon>Sordariomycetes</taxon>
        <taxon>Sordariomycetidae</taxon>
        <taxon>Sordariales</taxon>
        <taxon>Diplogelasinosporaceae</taxon>
        <taxon>Diplogelasinospora</taxon>
    </lineage>
</organism>
<feature type="chain" id="PRO_5042864645" evidence="1">
    <location>
        <begin position="23"/>
        <end position="217"/>
    </location>
</feature>
<dbReference type="Proteomes" id="UP001303473">
    <property type="component" value="Unassembled WGS sequence"/>
</dbReference>
<protein>
    <submittedName>
        <fullName evidence="2">Uncharacterized protein</fullName>
    </submittedName>
</protein>
<evidence type="ECO:0000313" key="2">
    <source>
        <dbReference type="EMBL" id="KAK3935313.1"/>
    </source>
</evidence>
<comment type="caution">
    <text evidence="2">The sequence shown here is derived from an EMBL/GenBank/DDBJ whole genome shotgun (WGS) entry which is preliminary data.</text>
</comment>
<accession>A0AAN6S099</accession>
<dbReference type="AlphaFoldDB" id="A0AAN6S099"/>
<dbReference type="EMBL" id="MU853929">
    <property type="protein sequence ID" value="KAK3935313.1"/>
    <property type="molecule type" value="Genomic_DNA"/>
</dbReference>
<sequence>MFHYALTYLPLASLLFNSVVIAGDSPSQVEGDLIDMTQAAVSLLGLANQITAVDCALAAVGMGKVPVSRPWDDPVIMPFVLAFFRSYYVRTIDKQMGQLAAALNTNANTVAESTAITSAGTDATTVGDDYLNFALVIMDFYNTLVAKACNLKSCGLTAAAALLTNFANDLGDFETAFEAYNQVLSDYDKPVAYYIGVIRRIVAKMKNNAAAALSSSL</sequence>
<proteinExistence type="predicted"/>
<evidence type="ECO:0000313" key="3">
    <source>
        <dbReference type="Proteomes" id="UP001303473"/>
    </source>
</evidence>
<keyword evidence="3" id="KW-1185">Reference proteome</keyword>
<reference evidence="3" key="1">
    <citation type="journal article" date="2023" name="Mol. Phylogenet. Evol.">
        <title>Genome-scale phylogeny and comparative genomics of the fungal order Sordariales.</title>
        <authorList>
            <person name="Hensen N."/>
            <person name="Bonometti L."/>
            <person name="Westerberg I."/>
            <person name="Brannstrom I.O."/>
            <person name="Guillou S."/>
            <person name="Cros-Aarteil S."/>
            <person name="Calhoun S."/>
            <person name="Haridas S."/>
            <person name="Kuo A."/>
            <person name="Mondo S."/>
            <person name="Pangilinan J."/>
            <person name="Riley R."/>
            <person name="LaButti K."/>
            <person name="Andreopoulos B."/>
            <person name="Lipzen A."/>
            <person name="Chen C."/>
            <person name="Yan M."/>
            <person name="Daum C."/>
            <person name="Ng V."/>
            <person name="Clum A."/>
            <person name="Steindorff A."/>
            <person name="Ohm R.A."/>
            <person name="Martin F."/>
            <person name="Silar P."/>
            <person name="Natvig D.O."/>
            <person name="Lalanne C."/>
            <person name="Gautier V."/>
            <person name="Ament-Velasquez S.L."/>
            <person name="Kruys A."/>
            <person name="Hutchinson M.I."/>
            <person name="Powell A.J."/>
            <person name="Barry K."/>
            <person name="Miller A.N."/>
            <person name="Grigoriev I.V."/>
            <person name="Debuchy R."/>
            <person name="Gladieux P."/>
            <person name="Hiltunen Thoren M."/>
            <person name="Johannesson H."/>
        </authorList>
    </citation>
    <scope>NUCLEOTIDE SEQUENCE [LARGE SCALE GENOMIC DNA]</scope>
    <source>
        <strain evidence="3">CBS 340.73</strain>
    </source>
</reference>
<feature type="signal peptide" evidence="1">
    <location>
        <begin position="1"/>
        <end position="22"/>
    </location>
</feature>
<evidence type="ECO:0000256" key="1">
    <source>
        <dbReference type="SAM" id="SignalP"/>
    </source>
</evidence>
<name>A0AAN6S099_9PEZI</name>